<dbReference type="Gene3D" id="1.50.10.100">
    <property type="entry name" value="Chondroitin AC/alginate lyase"/>
    <property type="match status" value="1"/>
</dbReference>
<dbReference type="EMBL" id="SUMF01000025">
    <property type="protein sequence ID" value="TJZ67985.1"/>
    <property type="molecule type" value="Genomic_DNA"/>
</dbReference>
<evidence type="ECO:0000256" key="1">
    <source>
        <dbReference type="ARBA" id="ARBA00004418"/>
    </source>
</evidence>
<keyword evidence="4" id="KW-0456">Lyase</keyword>
<dbReference type="Gene3D" id="2.70.98.70">
    <property type="match status" value="1"/>
</dbReference>
<dbReference type="OrthoDB" id="9772435at2"/>
<dbReference type="Gene3D" id="2.60.40.10">
    <property type="entry name" value="Immunoglobulins"/>
    <property type="match status" value="1"/>
</dbReference>
<evidence type="ECO:0000313" key="7">
    <source>
        <dbReference type="Proteomes" id="UP000310016"/>
    </source>
</evidence>
<keyword evidence="2" id="KW-0732">Signal</keyword>
<gene>
    <name evidence="6" type="ORF">FAZ21_15915</name>
</gene>
<accession>A0A4U0PJ72</accession>
<evidence type="ECO:0000259" key="5">
    <source>
        <dbReference type="Pfam" id="PF07940"/>
    </source>
</evidence>
<dbReference type="PANTHER" id="PTHR39210">
    <property type="entry name" value="HEPARIN-SULFATE LYASE"/>
    <property type="match status" value="1"/>
</dbReference>
<protein>
    <recommendedName>
        <fullName evidence="5">Heparinase II/III-like C-terminal domain-containing protein</fullName>
    </recommendedName>
</protein>
<dbReference type="Pfam" id="PF07940">
    <property type="entry name" value="Hepar_II_III_C"/>
    <property type="match status" value="1"/>
</dbReference>
<dbReference type="InterPro" id="IPR012480">
    <property type="entry name" value="Hepar_II_III_C"/>
</dbReference>
<dbReference type="AlphaFoldDB" id="A0A4U0PJ72"/>
<evidence type="ECO:0000256" key="3">
    <source>
        <dbReference type="ARBA" id="ARBA00022764"/>
    </source>
</evidence>
<dbReference type="Proteomes" id="UP000310016">
    <property type="component" value="Unassembled WGS sequence"/>
</dbReference>
<dbReference type="InterPro" id="IPR008929">
    <property type="entry name" value="Chondroitin_lyas"/>
</dbReference>
<dbReference type="GO" id="GO:0016829">
    <property type="term" value="F:lyase activity"/>
    <property type="evidence" value="ECO:0007669"/>
    <property type="project" value="UniProtKB-KW"/>
</dbReference>
<evidence type="ECO:0000256" key="2">
    <source>
        <dbReference type="ARBA" id="ARBA00022729"/>
    </source>
</evidence>
<evidence type="ECO:0000256" key="4">
    <source>
        <dbReference type="ARBA" id="ARBA00023239"/>
    </source>
</evidence>
<reference evidence="6 7" key="1">
    <citation type="submission" date="2019-04" db="EMBL/GenBank/DDBJ databases">
        <title>Chitiniphilus eburnea sp. nov., a novel chitinolytic bacterium isolated from aquaculture sludge.</title>
        <authorList>
            <person name="Sheng M."/>
        </authorList>
    </citation>
    <scope>NUCLEOTIDE SEQUENCE [LARGE SCALE GENOMIC DNA]</scope>
    <source>
        <strain evidence="6 7">HX-2-15</strain>
    </source>
</reference>
<keyword evidence="3" id="KW-0574">Periplasm</keyword>
<comment type="subcellular location">
    <subcellularLocation>
        <location evidence="1">Periplasm</location>
    </subcellularLocation>
</comment>
<sequence length="786" mass="86114">MPRRCTRRCRNWRATPRTASGWRAMRASGRGVRSRSRRSRSSCRSCTMARASTLHPRAPAGTALRGVSLILALLTAVAVPGRADEAQAEPAPATAQQILPPPGLELYQNPPYIAWPASGPGRYRLTLSDGAGKALRTVDTQENNYIAPQPLAAGDYCWRVTPQGGTAGASTCFRIAADSPKLEDFAQGGLLRSGLRRPFLFDGGDSRAGRGQAWAIKEVEVAYRRLDKVSAVRMKRAATLESGAASLDAYQEVERWSNRLLYGAMLHYHTGQAEYLADIREVLAELGDDDDFSPSYRQSPRAARQRLWTLAYVYDVTGGDLPAPERERLRRRIEAGITDAQRSINLDSYRLRPTNAIHFDGVGTMLAAAALIAPESPLARETLERHLRWFVYAGHPYGAQDGGYFGSGAYQQWSLMTALPAWDAIRIVTRFDPYQHIWLRNVPRFFAYALPPGAPESLFGDGHETAVNPVYALAAMDRVRSPYSAWYAAQFKPSDRKAAVVLANSVQIAADARGDFPAKANAALFPDTGIAALHQAAGGNGVSIYLKADPRGSAINHAHADQGAFLIHANDKILAGSSGAYDWYGSPHWKNWYRNTVAHNAITFDGGQGQPLGRAAPGVRFIDFKTGANDTAAADLTGAYGGALKRHVRAWAYLRPNLLLVRDQLASATARRWEWNLHSTTGWRAARDGYQQMGEGARSLCVRQVGGPASDFIQDDDQRWPLERGKRDAVPWHARFVARAPSTTADYLFVLDIGCRSLPAATLEQGRLTIDRYRIEVGADGLLSMG</sequence>
<proteinExistence type="predicted"/>
<evidence type="ECO:0000313" key="6">
    <source>
        <dbReference type="EMBL" id="TJZ67985.1"/>
    </source>
</evidence>
<dbReference type="PANTHER" id="PTHR39210:SF1">
    <property type="entry name" value="HEPARIN-SULFATE LYASE"/>
    <property type="match status" value="1"/>
</dbReference>
<name>A0A4U0PJ72_9NEIS</name>
<feature type="domain" description="Heparinase II/III-like C-terminal" evidence="5">
    <location>
        <begin position="520"/>
        <end position="700"/>
    </location>
</feature>
<organism evidence="6 7">
    <name type="scientific">Chitiniphilus eburneus</name>
    <dbReference type="NCBI Taxonomy" id="2571148"/>
    <lineage>
        <taxon>Bacteria</taxon>
        <taxon>Pseudomonadati</taxon>
        <taxon>Pseudomonadota</taxon>
        <taxon>Betaproteobacteria</taxon>
        <taxon>Neisseriales</taxon>
        <taxon>Chitinibacteraceae</taxon>
        <taxon>Chitiniphilus</taxon>
    </lineage>
</organism>
<dbReference type="GO" id="GO:0042597">
    <property type="term" value="C:periplasmic space"/>
    <property type="evidence" value="ECO:0007669"/>
    <property type="project" value="UniProtKB-SubCell"/>
</dbReference>
<keyword evidence="7" id="KW-1185">Reference proteome</keyword>
<comment type="caution">
    <text evidence="6">The sequence shown here is derived from an EMBL/GenBank/DDBJ whole genome shotgun (WGS) entry which is preliminary data.</text>
</comment>
<dbReference type="InterPro" id="IPR013783">
    <property type="entry name" value="Ig-like_fold"/>
</dbReference>
<dbReference type="SUPFAM" id="SSF48230">
    <property type="entry name" value="Chondroitin AC/alginate lyase"/>
    <property type="match status" value="1"/>
</dbReference>